<proteinExistence type="predicted"/>
<dbReference type="InterPro" id="IPR020845">
    <property type="entry name" value="AMP-binding_CS"/>
</dbReference>
<dbReference type="GO" id="GO:0016405">
    <property type="term" value="F:CoA-ligase activity"/>
    <property type="evidence" value="ECO:0007669"/>
    <property type="project" value="TreeGrafter"/>
</dbReference>
<sequence>MPNGLLSVARALPRLGTPRITREDRPDGSFVLRSREPLGPYDARIGDWLLRWAQRTPERMFMAERVGAGAARRWRSVSYGEALEEVRRLAQGLLAHCRTGDGPVVAVSDNSLNLGLLGLAALYVGRPLAVVSSSYVRMTRDHARIHAILQRLDPALVYAEDGEIYGPALAGSGCAAPQVYARGVPVGGLAFDTLRERAPGDAVEAAHARVEPDTVAKLLLTSGSTGSPKVVVNTHRMLCANQQMIAQCWPFLGEAPPVVLDWLPWSHTFGANHNFNLVLRNGGSLYIDDGRPTPELVERTVQNLRDVRPTLYFNVPRGFDVLLPHLEADAGTARALFARLDALFYAAAALPASAWRRLEACASPHRDRPLFFTTAWGATETAPLITSAHFPLAEPGNVGVPAPGLELKFVPARGKLELRVRGVSVFREYRDDPERTAAAFDEEGFYRLGDAGRPADPADPSAGVLFDGRVAEDFKLSSGTWVSVGQLRLQAVSALAPLAQDAVVAGHDRDEVGLLLFASPAMRALAGDTAGTATGEALSGHPAVREAVCARLAPLYAGAGSSQRAARILILAEPPSIDAGEITDKGYVNQQAVLEQRAAEVQRLYSDDASVIRLA</sequence>
<dbReference type="Proteomes" id="UP000318405">
    <property type="component" value="Unassembled WGS sequence"/>
</dbReference>
<dbReference type="Gene3D" id="3.40.50.12780">
    <property type="entry name" value="N-terminal domain of ligase-like"/>
    <property type="match status" value="1"/>
</dbReference>
<keyword evidence="3" id="KW-1185">Reference proteome</keyword>
<dbReference type="InterPro" id="IPR042099">
    <property type="entry name" value="ANL_N_sf"/>
</dbReference>
<comment type="caution">
    <text evidence="2">The sequence shown here is derived from an EMBL/GenBank/DDBJ whole genome shotgun (WGS) entry which is preliminary data.</text>
</comment>
<reference evidence="2 3" key="1">
    <citation type="submission" date="2019-07" db="EMBL/GenBank/DDBJ databases">
        <title>Qingshengfaniella alkalisoli gen. nov., sp. nov., isolated from saline soil.</title>
        <authorList>
            <person name="Xu L."/>
            <person name="Huang X.-X."/>
            <person name="Sun J.-Q."/>
        </authorList>
    </citation>
    <scope>NUCLEOTIDE SEQUENCE [LARGE SCALE GENOMIC DNA]</scope>
    <source>
        <strain evidence="2 3">DSM 27279</strain>
    </source>
</reference>
<evidence type="ECO:0000313" key="2">
    <source>
        <dbReference type="EMBL" id="TSH93457.1"/>
    </source>
</evidence>
<accession>A0A556AKN3</accession>
<feature type="domain" description="AMP-dependent synthetase/ligase" evidence="1">
    <location>
        <begin position="51"/>
        <end position="429"/>
    </location>
</feature>
<dbReference type="OrthoDB" id="9766486at2"/>
<evidence type="ECO:0000259" key="1">
    <source>
        <dbReference type="Pfam" id="PF00501"/>
    </source>
</evidence>
<dbReference type="Pfam" id="PF00501">
    <property type="entry name" value="AMP-binding"/>
    <property type="match status" value="1"/>
</dbReference>
<dbReference type="InterPro" id="IPR000873">
    <property type="entry name" value="AMP-dep_synth/lig_dom"/>
</dbReference>
<dbReference type="SUPFAM" id="SSF56801">
    <property type="entry name" value="Acetyl-CoA synthetase-like"/>
    <property type="match status" value="1"/>
</dbReference>
<dbReference type="PROSITE" id="PS00455">
    <property type="entry name" value="AMP_BINDING"/>
    <property type="match status" value="1"/>
</dbReference>
<dbReference type="PANTHER" id="PTHR24096:SF420">
    <property type="entry name" value="LONG-CHAIN-FATTY-ACID--COA LIGASE-RELATED"/>
    <property type="match status" value="1"/>
</dbReference>
<dbReference type="AlphaFoldDB" id="A0A556AKN3"/>
<dbReference type="EMBL" id="VLTJ01000028">
    <property type="protein sequence ID" value="TSH93457.1"/>
    <property type="molecule type" value="Genomic_DNA"/>
</dbReference>
<dbReference type="PANTHER" id="PTHR24096">
    <property type="entry name" value="LONG-CHAIN-FATTY-ACID--COA LIGASE"/>
    <property type="match status" value="1"/>
</dbReference>
<name>A0A556AKN3_9BURK</name>
<protein>
    <submittedName>
        <fullName evidence="2">Feruloyl-CoA synthase</fullName>
    </submittedName>
</protein>
<evidence type="ECO:0000313" key="3">
    <source>
        <dbReference type="Proteomes" id="UP000318405"/>
    </source>
</evidence>
<organism evidence="2 3">
    <name type="scientific">Verticiella sediminum</name>
    <dbReference type="NCBI Taxonomy" id="1247510"/>
    <lineage>
        <taxon>Bacteria</taxon>
        <taxon>Pseudomonadati</taxon>
        <taxon>Pseudomonadota</taxon>
        <taxon>Betaproteobacteria</taxon>
        <taxon>Burkholderiales</taxon>
        <taxon>Alcaligenaceae</taxon>
        <taxon>Verticiella</taxon>
    </lineage>
</organism>
<gene>
    <name evidence="2" type="ORF">FOZ76_13830</name>
</gene>